<dbReference type="AlphaFoldDB" id="A0A914NFF4"/>
<comment type="caution">
    <text evidence="1">Lacks conserved residue(s) required for the propagation of feature annotation.</text>
</comment>
<name>A0A914NFF4_MELIC</name>
<dbReference type="InterPro" id="IPR000742">
    <property type="entry name" value="EGF"/>
</dbReference>
<dbReference type="Proteomes" id="UP000887563">
    <property type="component" value="Unplaced"/>
</dbReference>
<dbReference type="Gene3D" id="2.10.25.10">
    <property type="entry name" value="Laminin"/>
    <property type="match status" value="1"/>
</dbReference>
<sequence length="82" mass="9339">MNYCSLPEICLNGGNCLNNSVDNKYFCECLNNGSGINCENSEENLFIDGDNSMDILEIPSMRLKNLYPIKNFNILKIKIIER</sequence>
<protein>
    <submittedName>
        <fullName evidence="4">EGF-like domain-containing protein</fullName>
    </submittedName>
</protein>
<evidence type="ECO:0000313" key="3">
    <source>
        <dbReference type="Proteomes" id="UP000887563"/>
    </source>
</evidence>
<evidence type="ECO:0000259" key="2">
    <source>
        <dbReference type="PROSITE" id="PS50026"/>
    </source>
</evidence>
<evidence type="ECO:0000313" key="4">
    <source>
        <dbReference type="WBParaSite" id="Minc3s04800g37025"/>
    </source>
</evidence>
<proteinExistence type="predicted"/>
<keyword evidence="1" id="KW-0245">EGF-like domain</keyword>
<dbReference type="PROSITE" id="PS00022">
    <property type="entry name" value="EGF_1"/>
    <property type="match status" value="1"/>
</dbReference>
<evidence type="ECO:0000256" key="1">
    <source>
        <dbReference type="PROSITE-ProRule" id="PRU00076"/>
    </source>
</evidence>
<feature type="disulfide bond" evidence="1">
    <location>
        <begin position="10"/>
        <end position="27"/>
    </location>
</feature>
<feature type="domain" description="EGF-like" evidence="2">
    <location>
        <begin position="1"/>
        <end position="39"/>
    </location>
</feature>
<accession>A0A914NFF4</accession>
<keyword evidence="3" id="KW-1185">Reference proteome</keyword>
<dbReference type="SUPFAM" id="SSF57196">
    <property type="entry name" value="EGF/Laminin"/>
    <property type="match status" value="1"/>
</dbReference>
<organism evidence="3 4">
    <name type="scientific">Meloidogyne incognita</name>
    <name type="common">Southern root-knot nematode worm</name>
    <name type="synonym">Oxyuris incognita</name>
    <dbReference type="NCBI Taxonomy" id="6306"/>
    <lineage>
        <taxon>Eukaryota</taxon>
        <taxon>Metazoa</taxon>
        <taxon>Ecdysozoa</taxon>
        <taxon>Nematoda</taxon>
        <taxon>Chromadorea</taxon>
        <taxon>Rhabditida</taxon>
        <taxon>Tylenchina</taxon>
        <taxon>Tylenchomorpha</taxon>
        <taxon>Tylenchoidea</taxon>
        <taxon>Meloidogynidae</taxon>
        <taxon>Meloidogyninae</taxon>
        <taxon>Meloidogyne</taxon>
        <taxon>Meloidogyne incognita group</taxon>
    </lineage>
</organism>
<reference evidence="4" key="1">
    <citation type="submission" date="2022-11" db="UniProtKB">
        <authorList>
            <consortium name="WormBaseParasite"/>
        </authorList>
    </citation>
    <scope>IDENTIFICATION</scope>
</reference>
<dbReference type="CDD" id="cd00054">
    <property type="entry name" value="EGF_CA"/>
    <property type="match status" value="1"/>
</dbReference>
<dbReference type="PROSITE" id="PS50026">
    <property type="entry name" value="EGF_3"/>
    <property type="match status" value="1"/>
</dbReference>
<keyword evidence="1" id="KW-1015">Disulfide bond</keyword>
<dbReference type="WBParaSite" id="Minc3s04800g37025">
    <property type="protein sequence ID" value="Minc3s04800g37025"/>
    <property type="gene ID" value="Minc3s04800g37025"/>
</dbReference>
<feature type="disulfide bond" evidence="1">
    <location>
        <begin position="29"/>
        <end position="38"/>
    </location>
</feature>